<reference evidence="1 2" key="1">
    <citation type="submission" date="2015-04" db="EMBL/GenBank/DDBJ databases">
        <title>Comparative genomics of rhizobia nodulating Arachis hypogaea in China.</title>
        <authorList>
            <person name="Li Y."/>
        </authorList>
    </citation>
    <scope>NUCLEOTIDE SEQUENCE [LARGE SCALE GENOMIC DNA]</scope>
    <source>
        <strain evidence="1 2">CCBAU 51757</strain>
    </source>
</reference>
<name>A0A4Q0S7U2_9BRAD</name>
<protein>
    <submittedName>
        <fullName evidence="1">Uncharacterized protein</fullName>
    </submittedName>
</protein>
<dbReference type="EMBL" id="LBJQ01000049">
    <property type="protein sequence ID" value="RXH32788.1"/>
    <property type="molecule type" value="Genomic_DNA"/>
</dbReference>
<dbReference type="Proteomes" id="UP000289546">
    <property type="component" value="Unassembled WGS sequence"/>
</dbReference>
<proteinExistence type="predicted"/>
<sequence>MRRAMGASRQQRSEEGVQVRPIKQMGCDAGRLRCSKVALFVPDHEASINIYWVPLKQSCDHARLRLPAIAEDTITLNQAIGVMWAKLERIDVRTNNSELTRHPVVQIANVPLLKEPSRNS</sequence>
<comment type="caution">
    <text evidence="1">The sequence shown here is derived from an EMBL/GenBank/DDBJ whole genome shotgun (WGS) entry which is preliminary data.</text>
</comment>
<organism evidence="1 2">
    <name type="scientific">Bradyrhizobium nanningense</name>
    <dbReference type="NCBI Taxonomy" id="1325118"/>
    <lineage>
        <taxon>Bacteria</taxon>
        <taxon>Pseudomonadati</taxon>
        <taxon>Pseudomonadota</taxon>
        <taxon>Alphaproteobacteria</taxon>
        <taxon>Hyphomicrobiales</taxon>
        <taxon>Nitrobacteraceae</taxon>
        <taxon>Bradyrhizobium</taxon>
    </lineage>
</organism>
<evidence type="ECO:0000313" key="1">
    <source>
        <dbReference type="EMBL" id="RXH32788.1"/>
    </source>
</evidence>
<keyword evidence="2" id="KW-1185">Reference proteome</keyword>
<evidence type="ECO:0000313" key="2">
    <source>
        <dbReference type="Proteomes" id="UP000289546"/>
    </source>
</evidence>
<gene>
    <name evidence="1" type="ORF">XH99_09835</name>
</gene>
<accession>A0A4Q0S7U2</accession>
<dbReference type="AlphaFoldDB" id="A0A4Q0S7U2"/>